<comment type="caution">
    <text evidence="1">The sequence shown here is derived from an EMBL/GenBank/DDBJ whole genome shotgun (WGS) entry which is preliminary data.</text>
</comment>
<evidence type="ECO:0000313" key="2">
    <source>
        <dbReference type="Proteomes" id="UP000305709"/>
    </source>
</evidence>
<dbReference type="OrthoDB" id="9787293at2"/>
<dbReference type="Gene3D" id="3.40.50.2000">
    <property type="entry name" value="Glycogen Phosphorylase B"/>
    <property type="match status" value="1"/>
</dbReference>
<keyword evidence="2" id="KW-1185">Reference proteome</keyword>
<dbReference type="EMBL" id="VDFV01000013">
    <property type="protein sequence ID" value="TNC71477.1"/>
    <property type="molecule type" value="Genomic_DNA"/>
</dbReference>
<name>A0A5C4NFQ2_9RHOB</name>
<accession>A0A5C4NFQ2</accession>
<evidence type="ECO:0000313" key="1">
    <source>
        <dbReference type="EMBL" id="TNC71477.1"/>
    </source>
</evidence>
<dbReference type="GO" id="GO:0016740">
    <property type="term" value="F:transferase activity"/>
    <property type="evidence" value="ECO:0007669"/>
    <property type="project" value="UniProtKB-KW"/>
</dbReference>
<dbReference type="RefSeq" id="WP_139081739.1">
    <property type="nucleotide sequence ID" value="NZ_VDFV01000013.1"/>
</dbReference>
<protein>
    <submittedName>
        <fullName evidence="1">Glycosyltransferase family 4 protein</fullName>
    </submittedName>
</protein>
<proteinExistence type="predicted"/>
<dbReference type="AlphaFoldDB" id="A0A5C4NFQ2"/>
<reference evidence="1 2" key="1">
    <citation type="submission" date="2019-06" db="EMBL/GenBank/DDBJ databases">
        <authorList>
            <person name="Jiang L."/>
        </authorList>
    </citation>
    <scope>NUCLEOTIDE SEQUENCE [LARGE SCALE GENOMIC DNA]</scope>
    <source>
        <strain evidence="1 2">YIM 48858</strain>
    </source>
</reference>
<dbReference type="Proteomes" id="UP000305709">
    <property type="component" value="Unassembled WGS sequence"/>
</dbReference>
<dbReference type="SUPFAM" id="SSF53756">
    <property type="entry name" value="UDP-Glycosyltransferase/glycogen phosphorylase"/>
    <property type="match status" value="1"/>
</dbReference>
<organism evidence="1 2">
    <name type="scientific">Rubellimicrobium roseum</name>
    <dbReference type="NCBI Taxonomy" id="687525"/>
    <lineage>
        <taxon>Bacteria</taxon>
        <taxon>Pseudomonadati</taxon>
        <taxon>Pseudomonadota</taxon>
        <taxon>Alphaproteobacteria</taxon>
        <taxon>Rhodobacterales</taxon>
        <taxon>Roseobacteraceae</taxon>
        <taxon>Rubellimicrobium</taxon>
    </lineage>
</organism>
<sequence>MSQTPTRPRIYYFCLVNTQRYNQIAGDGSYVGAASNKVSALSAALRQRGQRSCVVSMPLCGRGAAPPASATLLRDNGLPWLFLRSHRSRWRRKFSALAQFAWFSLWVVDRHDRVILYNHGFEYLLALFVLRLRGVVTVLDIEDAPRLDEPGLRPAVDRLMFPAFLKLTSARKIVASRGVGEGLKLREFTPVYGAINAPTRRPEPRATWTDVGMTAANPLRIWYGGTIERDTGLDLFCEVLPLLGERLAEAGRYVVFEVTGRGGEAAIAAAQAAACDNLKVEQRQDLDRPSFLAVLRACHVGLSLRITDSSLAQSTFPSKVVEITQHGLALIATPSADLLHIYGSDGAVILGDCAPHSLAEAIMLALHDTSALQEMAQAGFDRSLDQFEAGRVADRLVLSLGLKVRDLRTAPDPASAETCPTAPR</sequence>
<keyword evidence="1" id="KW-0808">Transferase</keyword>
<gene>
    <name evidence="1" type="ORF">FHG71_11030</name>
</gene>